<dbReference type="Gene3D" id="3.90.1150.10">
    <property type="entry name" value="Aspartate Aminotransferase, domain 1"/>
    <property type="match status" value="1"/>
</dbReference>
<dbReference type="PROSITE" id="PS00600">
    <property type="entry name" value="AA_TRANSFER_CLASS_3"/>
    <property type="match status" value="1"/>
</dbReference>
<protein>
    <recommendedName>
        <fullName evidence="5">Acetylornithine aminotransferase</fullName>
        <shortName evidence="5">ACOAT</shortName>
        <ecNumber evidence="5">2.6.1.11</ecNumber>
    </recommendedName>
</protein>
<keyword evidence="3 5" id="KW-0808">Transferase</keyword>
<name>A0A267MPI9_9FIRM</name>
<feature type="binding site" evidence="5">
    <location>
        <position position="124"/>
    </location>
    <ligand>
        <name>N(2)-acetyl-L-ornithine</name>
        <dbReference type="ChEBI" id="CHEBI:57805"/>
    </ligand>
</feature>
<dbReference type="AlphaFoldDB" id="A0A267MPI9"/>
<evidence type="ECO:0000313" key="6">
    <source>
        <dbReference type="EMBL" id="PAB60835.1"/>
    </source>
</evidence>
<feature type="binding site" evidence="5">
    <location>
        <position position="121"/>
    </location>
    <ligand>
        <name>pyridoxal 5'-phosphate</name>
        <dbReference type="ChEBI" id="CHEBI:597326"/>
    </ligand>
</feature>
<dbReference type="GO" id="GO:0006526">
    <property type="term" value="P:L-arginine biosynthetic process"/>
    <property type="evidence" value="ECO:0007669"/>
    <property type="project" value="UniProtKB-UniRule"/>
</dbReference>
<evidence type="ECO:0000256" key="1">
    <source>
        <dbReference type="ARBA" id="ARBA00022576"/>
    </source>
</evidence>
<comment type="similarity">
    <text evidence="5">Belongs to the class-III pyridoxal-phosphate-dependent aminotransferase family. ArgD subfamily.</text>
</comment>
<keyword evidence="4 5" id="KW-0663">Pyridoxal phosphate</keyword>
<proteinExistence type="inferred from homology"/>
<dbReference type="InterPro" id="IPR015422">
    <property type="entry name" value="PyrdxlP-dep_Trfase_small"/>
</dbReference>
<dbReference type="GO" id="GO:0030170">
    <property type="term" value="F:pyridoxal phosphate binding"/>
    <property type="evidence" value="ECO:0007669"/>
    <property type="project" value="InterPro"/>
</dbReference>
<organism evidence="6 7">
    <name type="scientific">Anaeromicrobium sediminis</name>
    <dbReference type="NCBI Taxonomy" id="1478221"/>
    <lineage>
        <taxon>Bacteria</taxon>
        <taxon>Bacillati</taxon>
        <taxon>Bacillota</taxon>
        <taxon>Clostridia</taxon>
        <taxon>Peptostreptococcales</taxon>
        <taxon>Thermotaleaceae</taxon>
        <taxon>Anaeromicrobium</taxon>
    </lineage>
</organism>
<dbReference type="Proteomes" id="UP000216024">
    <property type="component" value="Unassembled WGS sequence"/>
</dbReference>
<dbReference type="CDD" id="cd00610">
    <property type="entry name" value="OAT_like"/>
    <property type="match status" value="1"/>
</dbReference>
<dbReference type="SUPFAM" id="SSF53383">
    <property type="entry name" value="PLP-dependent transferases"/>
    <property type="match status" value="1"/>
</dbReference>
<sequence length="383" mass="42263">MNVYKQKDLVIDHGDGPYVWDTDGKKYVDFVSGVAVNSLGYKNKEWMDNIVEQLNKIHHCSNIYWNKPSIELAKALVSKSELDKVFFVNSGTEAVEAAIKLGRKYGLKDDKNEIIAMKNSFHGRTLGALSVTGQGKYQDDFKPLIPGIKFGEFNDFESVKKLVNKKTCAIIVEPIQGEGGIHVATKEFLQDLRDLCTKEDIVLIFDEVQCGIGRTGYLFAYEYFNICPDIICMAKGLGAGFPIGAVMANEKVASAFVPGDHGCTFGGNPLATSGAKVVIEKLSSENMLDSIRENSKLLYEELEKLKVHNDLISFIRGVGYMLGVEFNVPVNGIIDNCKEKGLLLVGAGEKVIRIVPPLIIEKKHIYEGIDILKDVLGGMKDEG</sequence>
<dbReference type="PANTHER" id="PTHR11986">
    <property type="entry name" value="AMINOTRANSFERASE CLASS III"/>
    <property type="match status" value="1"/>
</dbReference>
<dbReference type="PIRSF" id="PIRSF000521">
    <property type="entry name" value="Transaminase_4ab_Lys_Orn"/>
    <property type="match status" value="1"/>
</dbReference>
<dbReference type="InterPro" id="IPR050103">
    <property type="entry name" value="Class-III_PLP-dep_AT"/>
</dbReference>
<dbReference type="EMBL" id="NIBG01000002">
    <property type="protein sequence ID" value="PAB60835.1"/>
    <property type="molecule type" value="Genomic_DNA"/>
</dbReference>
<evidence type="ECO:0000256" key="4">
    <source>
        <dbReference type="ARBA" id="ARBA00022898"/>
    </source>
</evidence>
<dbReference type="InterPro" id="IPR049704">
    <property type="entry name" value="Aminotrans_3_PPA_site"/>
</dbReference>
<evidence type="ECO:0000313" key="7">
    <source>
        <dbReference type="Proteomes" id="UP000216024"/>
    </source>
</evidence>
<keyword evidence="7" id="KW-1185">Reference proteome</keyword>
<keyword evidence="5" id="KW-0963">Cytoplasm</keyword>
<dbReference type="InterPro" id="IPR004636">
    <property type="entry name" value="AcOrn/SuccOrn_fam"/>
</dbReference>
<reference evidence="6 7" key="1">
    <citation type="submission" date="2017-06" db="EMBL/GenBank/DDBJ databases">
        <title>Draft genome sequence of anaerobic fermentative bacterium Anaeromicrobium sediminis DY2726D isolated from West Pacific Ocean sediments.</title>
        <authorList>
            <person name="Zeng X."/>
        </authorList>
    </citation>
    <scope>NUCLEOTIDE SEQUENCE [LARGE SCALE GENOMIC DNA]</scope>
    <source>
        <strain evidence="6 7">DY2726D</strain>
    </source>
</reference>
<dbReference type="HAMAP" id="MF_01107">
    <property type="entry name" value="ArgD_aminotrans_3"/>
    <property type="match status" value="1"/>
</dbReference>
<dbReference type="Pfam" id="PF00202">
    <property type="entry name" value="Aminotran_3"/>
    <property type="match status" value="1"/>
</dbReference>
<feature type="binding site" evidence="5">
    <location>
        <begin position="206"/>
        <end position="209"/>
    </location>
    <ligand>
        <name>pyridoxal 5'-phosphate</name>
        <dbReference type="ChEBI" id="CHEBI:597326"/>
    </ligand>
</feature>
<comment type="caution">
    <text evidence="5">Lacks conserved residue(s) required for the propagation of feature annotation.</text>
</comment>
<dbReference type="OrthoDB" id="9801052at2"/>
<dbReference type="NCBIfam" id="NF002325">
    <property type="entry name" value="PRK01278.1"/>
    <property type="match status" value="1"/>
</dbReference>
<evidence type="ECO:0000256" key="2">
    <source>
        <dbReference type="ARBA" id="ARBA00022605"/>
    </source>
</evidence>
<comment type="subcellular location">
    <subcellularLocation>
        <location evidence="5">Cytoplasm</location>
    </subcellularLocation>
</comment>
<dbReference type="GO" id="GO:0005737">
    <property type="term" value="C:cytoplasm"/>
    <property type="evidence" value="ECO:0007669"/>
    <property type="project" value="UniProtKB-SubCell"/>
</dbReference>
<dbReference type="NCBIfam" id="TIGR00707">
    <property type="entry name" value="argD"/>
    <property type="match status" value="1"/>
</dbReference>
<evidence type="ECO:0000256" key="5">
    <source>
        <dbReference type="HAMAP-Rule" id="MF_01107"/>
    </source>
</evidence>
<dbReference type="InterPro" id="IPR015424">
    <property type="entry name" value="PyrdxlP-dep_Trfase"/>
</dbReference>
<dbReference type="Gene3D" id="3.40.640.10">
    <property type="entry name" value="Type I PLP-dependent aspartate aminotransferase-like (Major domain)"/>
    <property type="match status" value="1"/>
</dbReference>
<gene>
    <name evidence="5" type="primary">argD</name>
    <name evidence="6" type="ORF">CCE28_03765</name>
</gene>
<comment type="miscellaneous">
    <text evidence="5">May also have succinyldiaminopimelate aminotransferase activity, thus carrying out the corresponding step in lysine biosynthesis.</text>
</comment>
<comment type="subunit">
    <text evidence="5">Homodimer.</text>
</comment>
<comment type="cofactor">
    <cofactor evidence="5">
        <name>pyridoxal 5'-phosphate</name>
        <dbReference type="ChEBI" id="CHEBI:597326"/>
    </cofactor>
    <text evidence="5">Binds 1 pyridoxal phosphate per subunit.</text>
</comment>
<dbReference type="GO" id="GO:0003992">
    <property type="term" value="F:N2-acetyl-L-ornithine:2-oxoglutarate 5-aminotransferase activity"/>
    <property type="evidence" value="ECO:0007669"/>
    <property type="project" value="UniProtKB-UniRule"/>
</dbReference>
<keyword evidence="5" id="KW-0055">Arginine biosynthesis</keyword>
<dbReference type="EC" id="2.6.1.11" evidence="5"/>
<comment type="caution">
    <text evidence="6">The sequence shown here is derived from an EMBL/GenBank/DDBJ whole genome shotgun (WGS) entry which is preliminary data.</text>
</comment>
<comment type="catalytic activity">
    <reaction evidence="5">
        <text>N(2)-acetyl-L-ornithine + 2-oxoglutarate = N-acetyl-L-glutamate 5-semialdehyde + L-glutamate</text>
        <dbReference type="Rhea" id="RHEA:18049"/>
        <dbReference type="ChEBI" id="CHEBI:16810"/>
        <dbReference type="ChEBI" id="CHEBI:29123"/>
        <dbReference type="ChEBI" id="CHEBI:29985"/>
        <dbReference type="ChEBI" id="CHEBI:57805"/>
        <dbReference type="EC" id="2.6.1.11"/>
    </reaction>
</comment>
<feature type="binding site" evidence="5">
    <location>
        <position position="264"/>
    </location>
    <ligand>
        <name>pyridoxal 5'-phosphate</name>
        <dbReference type="ChEBI" id="CHEBI:597326"/>
    </ligand>
</feature>
<feature type="modified residue" description="N6-(pyridoxal phosphate)lysine" evidence="5">
    <location>
        <position position="235"/>
    </location>
</feature>
<dbReference type="PANTHER" id="PTHR11986:SF79">
    <property type="entry name" value="ACETYLORNITHINE AMINOTRANSFERASE, MITOCHONDRIAL"/>
    <property type="match status" value="1"/>
</dbReference>
<dbReference type="InterPro" id="IPR015421">
    <property type="entry name" value="PyrdxlP-dep_Trfase_major"/>
</dbReference>
<evidence type="ECO:0000256" key="3">
    <source>
        <dbReference type="ARBA" id="ARBA00022679"/>
    </source>
</evidence>
<dbReference type="FunFam" id="3.40.640.10:FF:000004">
    <property type="entry name" value="Acetylornithine aminotransferase"/>
    <property type="match status" value="1"/>
</dbReference>
<keyword evidence="1 5" id="KW-0032">Aminotransferase</keyword>
<feature type="binding site" evidence="5">
    <location>
        <begin position="91"/>
        <end position="92"/>
    </location>
    <ligand>
        <name>pyridoxal 5'-phosphate</name>
        <dbReference type="ChEBI" id="CHEBI:597326"/>
    </ligand>
</feature>
<accession>A0A267MPI9</accession>
<dbReference type="UniPathway" id="UPA00068">
    <property type="reaction ID" value="UER00109"/>
</dbReference>
<dbReference type="GO" id="GO:0042802">
    <property type="term" value="F:identical protein binding"/>
    <property type="evidence" value="ECO:0007669"/>
    <property type="project" value="TreeGrafter"/>
</dbReference>
<comment type="pathway">
    <text evidence="5">Amino-acid biosynthesis; L-arginine biosynthesis; N(2)-acetyl-L-ornithine from L-glutamate: step 4/4.</text>
</comment>
<keyword evidence="2 5" id="KW-0028">Amino-acid biosynthesis</keyword>
<dbReference type="InterPro" id="IPR005814">
    <property type="entry name" value="Aminotrans_3"/>
</dbReference>